<sequence length="93" mass="10513">MKIYWSLRSIPELSQLSSKECGKRWNDIYTSTFRHWETWVGLLLCALLSGAGAKLLGFPGVIVMGAIGGFVYSQILIHVARKYYRHRLLGEPG</sequence>
<dbReference type="EMBL" id="CP024639">
    <property type="protein sequence ID" value="QGR09578.1"/>
    <property type="molecule type" value="Genomic_DNA"/>
</dbReference>
<organism evidence="3 4">
    <name type="scientific">Pantoea phytobeneficialis</name>
    <dbReference type="NCBI Taxonomy" id="2052056"/>
    <lineage>
        <taxon>Bacteria</taxon>
        <taxon>Pseudomonadati</taxon>
        <taxon>Pseudomonadota</taxon>
        <taxon>Gammaproteobacteria</taxon>
        <taxon>Enterobacterales</taxon>
        <taxon>Erwiniaceae</taxon>
        <taxon>Pantoea</taxon>
    </lineage>
</organism>
<feature type="transmembrane region" description="Helical" evidence="1">
    <location>
        <begin position="62"/>
        <end position="80"/>
    </location>
</feature>
<keyword evidence="1" id="KW-0472">Membrane</keyword>
<dbReference type="EMBL" id="JAUOOM010000006">
    <property type="protein sequence ID" value="MDO6406481.1"/>
    <property type="molecule type" value="Genomic_DNA"/>
</dbReference>
<evidence type="ECO:0000313" key="3">
    <source>
        <dbReference type="EMBL" id="QGR09578.1"/>
    </source>
</evidence>
<reference evidence="3" key="2">
    <citation type="journal article" date="2020" name="Environ. Microbiol.">
        <title>The extreme plant-growth-promoting properties of Pantoea phytobeneficialis MSR2 revealed by functional and genomic analysis.</title>
        <authorList>
            <person name="Nascimento F.X."/>
            <person name="Hernandez A.G."/>
            <person name="Glick B.R."/>
            <person name="Rossi M.J."/>
        </authorList>
    </citation>
    <scope>NUCLEOTIDE SEQUENCE</scope>
    <source>
        <strain evidence="3">MSR2</strain>
    </source>
</reference>
<dbReference type="Proteomes" id="UP001171299">
    <property type="component" value="Unassembled WGS sequence"/>
</dbReference>
<protein>
    <submittedName>
        <fullName evidence="3">Uncharacterized protein</fullName>
    </submittedName>
</protein>
<geneLocation type="plasmid" evidence="3">
    <name>pMSR2C</name>
</geneLocation>
<dbReference type="KEGG" id="ppho:CTZ24_24235"/>
<accession>A0AAP9HAA8</accession>
<reference evidence="4" key="1">
    <citation type="submission" date="2017-11" db="EMBL/GenBank/DDBJ databases">
        <title>Genome sequence of Pantoea sp. MSR2.</title>
        <authorList>
            <person name="Nascimento F.X."/>
        </authorList>
    </citation>
    <scope>NUCLEOTIDE SEQUENCE [LARGE SCALE GENOMIC DNA]</scope>
    <source>
        <strain evidence="4">MSR2</strain>
        <plasmid evidence="4">pmsr2c</plasmid>
    </source>
</reference>
<dbReference type="Proteomes" id="UP000424872">
    <property type="component" value="Plasmid pMSR2C"/>
</dbReference>
<dbReference type="AlphaFoldDB" id="A0AAP9HAA8"/>
<dbReference type="RefSeq" id="WP_071783572.1">
    <property type="nucleotide sequence ID" value="NZ_CP024639.1"/>
</dbReference>
<gene>
    <name evidence="3" type="ORF">CTZ24_24235</name>
    <name evidence="2" type="ORF">Q3404_07835</name>
</gene>
<geneLocation type="plasmid" evidence="4">
    <name>pmsr2c</name>
</geneLocation>
<name>A0AAP9HAA8_9GAMM</name>
<keyword evidence="1" id="KW-1133">Transmembrane helix</keyword>
<keyword evidence="1" id="KW-0812">Transmembrane</keyword>
<keyword evidence="3" id="KW-0614">Plasmid</keyword>
<keyword evidence="5" id="KW-1185">Reference proteome</keyword>
<evidence type="ECO:0000313" key="4">
    <source>
        <dbReference type="Proteomes" id="UP000424872"/>
    </source>
</evidence>
<evidence type="ECO:0000313" key="2">
    <source>
        <dbReference type="EMBL" id="MDO6406481.1"/>
    </source>
</evidence>
<evidence type="ECO:0000256" key="1">
    <source>
        <dbReference type="SAM" id="Phobius"/>
    </source>
</evidence>
<proteinExistence type="predicted"/>
<reference evidence="2" key="3">
    <citation type="submission" date="2023-07" db="EMBL/GenBank/DDBJ databases">
        <title>The extreme plant-growth-promoting properties of Pantoea phytobeneficialis PF55 revealed by functional and genomic analysis.</title>
        <authorList>
            <person name="Nascimento F.X."/>
            <person name="Marcio R.J."/>
        </authorList>
    </citation>
    <scope>NUCLEOTIDE SEQUENCE</scope>
    <source>
        <strain evidence="2">PF55</strain>
    </source>
</reference>
<evidence type="ECO:0000313" key="5">
    <source>
        <dbReference type="Proteomes" id="UP001171299"/>
    </source>
</evidence>